<organism evidence="1 2">
    <name type="scientific">Gossypium australe</name>
    <dbReference type="NCBI Taxonomy" id="47621"/>
    <lineage>
        <taxon>Eukaryota</taxon>
        <taxon>Viridiplantae</taxon>
        <taxon>Streptophyta</taxon>
        <taxon>Embryophyta</taxon>
        <taxon>Tracheophyta</taxon>
        <taxon>Spermatophyta</taxon>
        <taxon>Magnoliopsida</taxon>
        <taxon>eudicotyledons</taxon>
        <taxon>Gunneridae</taxon>
        <taxon>Pentapetalae</taxon>
        <taxon>rosids</taxon>
        <taxon>malvids</taxon>
        <taxon>Malvales</taxon>
        <taxon>Malvaceae</taxon>
        <taxon>Malvoideae</taxon>
        <taxon>Gossypium</taxon>
    </lineage>
</organism>
<dbReference type="Gene3D" id="3.30.420.10">
    <property type="entry name" value="Ribonuclease H-like superfamily/Ribonuclease H"/>
    <property type="match status" value="1"/>
</dbReference>
<proteinExistence type="predicted"/>
<dbReference type="InterPro" id="IPR036397">
    <property type="entry name" value="RNaseH_sf"/>
</dbReference>
<gene>
    <name evidence="1" type="ORF">EPI10_001499</name>
</gene>
<keyword evidence="2" id="KW-1185">Reference proteome</keyword>
<dbReference type="GO" id="GO:0003676">
    <property type="term" value="F:nucleic acid binding"/>
    <property type="evidence" value="ECO:0007669"/>
    <property type="project" value="InterPro"/>
</dbReference>
<comment type="caution">
    <text evidence="1">The sequence shown here is derived from an EMBL/GenBank/DDBJ whole genome shotgun (WGS) entry which is preliminary data.</text>
</comment>
<dbReference type="AlphaFoldDB" id="A0A5B6VB59"/>
<dbReference type="InterPro" id="IPR052160">
    <property type="entry name" value="Gypsy_RT_Integrase-like"/>
</dbReference>
<evidence type="ECO:0000313" key="1">
    <source>
        <dbReference type="EMBL" id="KAA3466405.1"/>
    </source>
</evidence>
<protein>
    <submittedName>
        <fullName evidence="1">Retrovirus-related Pol polyprotein from transposon 412 family</fullName>
    </submittedName>
</protein>
<dbReference type="EMBL" id="SMMG02000007">
    <property type="protein sequence ID" value="KAA3466405.1"/>
    <property type="molecule type" value="Genomic_DNA"/>
</dbReference>
<evidence type="ECO:0000313" key="2">
    <source>
        <dbReference type="Proteomes" id="UP000325315"/>
    </source>
</evidence>
<dbReference type="SUPFAM" id="SSF53098">
    <property type="entry name" value="Ribonuclease H-like"/>
    <property type="match status" value="1"/>
</dbReference>
<dbReference type="PANTHER" id="PTHR47266">
    <property type="entry name" value="ENDONUCLEASE-RELATED"/>
    <property type="match status" value="1"/>
</dbReference>
<dbReference type="InterPro" id="IPR012337">
    <property type="entry name" value="RNaseH-like_sf"/>
</dbReference>
<sequence length="200" mass="23096">MFKDAHDFYQACDRCQRTGNLSRRNEMPLQNILENDLFDVWGLDFRGPFQPSQGNLYIVVVVDYISKFGTPLALINDEGSHFDCKFDANNVLHRYGHCHLPVELEHKAFWVIKKLNIDWITAGHKRLLELNEMDDIQAQAYENAQSLKLFLGNLKSCWSGPFEVAHVYLYGAMNVKDVKIGCTFKINGKHLKHYWGALMS</sequence>
<dbReference type="Proteomes" id="UP000325315">
    <property type="component" value="Unassembled WGS sequence"/>
</dbReference>
<dbReference type="OrthoDB" id="1687713at2759"/>
<name>A0A5B6VB59_9ROSI</name>
<accession>A0A5B6VB59</accession>
<reference evidence="2" key="1">
    <citation type="journal article" date="2019" name="Plant Biotechnol. J.">
        <title>Genome sequencing of the Australian wild diploid species Gossypium australe highlights disease resistance and delayed gland morphogenesis.</title>
        <authorList>
            <person name="Cai Y."/>
            <person name="Cai X."/>
            <person name="Wang Q."/>
            <person name="Wang P."/>
            <person name="Zhang Y."/>
            <person name="Cai C."/>
            <person name="Xu Y."/>
            <person name="Wang K."/>
            <person name="Zhou Z."/>
            <person name="Wang C."/>
            <person name="Geng S."/>
            <person name="Li B."/>
            <person name="Dong Q."/>
            <person name="Hou Y."/>
            <person name="Wang H."/>
            <person name="Ai P."/>
            <person name="Liu Z."/>
            <person name="Yi F."/>
            <person name="Sun M."/>
            <person name="An G."/>
            <person name="Cheng J."/>
            <person name="Zhang Y."/>
            <person name="Shi Q."/>
            <person name="Xie Y."/>
            <person name="Shi X."/>
            <person name="Chang Y."/>
            <person name="Huang F."/>
            <person name="Chen Y."/>
            <person name="Hong S."/>
            <person name="Mi L."/>
            <person name="Sun Q."/>
            <person name="Zhang L."/>
            <person name="Zhou B."/>
            <person name="Peng R."/>
            <person name="Zhang X."/>
            <person name="Liu F."/>
        </authorList>
    </citation>
    <scope>NUCLEOTIDE SEQUENCE [LARGE SCALE GENOMIC DNA]</scope>
    <source>
        <strain evidence="2">cv. PA1801</strain>
    </source>
</reference>